<dbReference type="AlphaFoldDB" id="A0A1I5UV53"/>
<dbReference type="Proteomes" id="UP000199136">
    <property type="component" value="Unassembled WGS sequence"/>
</dbReference>
<accession>A0A1I5UV53</accession>
<keyword evidence="3" id="KW-1185">Reference proteome</keyword>
<dbReference type="EMBL" id="FOXW01000001">
    <property type="protein sequence ID" value="SFP99068.1"/>
    <property type="molecule type" value="Genomic_DNA"/>
</dbReference>
<dbReference type="PANTHER" id="PTHR39639:SF1">
    <property type="entry name" value="DUF262 DOMAIN-CONTAINING PROTEIN"/>
    <property type="match status" value="1"/>
</dbReference>
<evidence type="ECO:0000313" key="2">
    <source>
        <dbReference type="EMBL" id="SFP99068.1"/>
    </source>
</evidence>
<organism evidence="2 3">
    <name type="scientific">Desemzia incerta</name>
    <dbReference type="NCBI Taxonomy" id="82801"/>
    <lineage>
        <taxon>Bacteria</taxon>
        <taxon>Bacillati</taxon>
        <taxon>Bacillota</taxon>
        <taxon>Bacilli</taxon>
        <taxon>Lactobacillales</taxon>
        <taxon>Carnobacteriaceae</taxon>
        <taxon>Desemzia</taxon>
    </lineage>
</organism>
<proteinExistence type="predicted"/>
<reference evidence="2 3" key="1">
    <citation type="submission" date="2016-10" db="EMBL/GenBank/DDBJ databases">
        <authorList>
            <person name="de Groot N.N."/>
        </authorList>
    </citation>
    <scope>NUCLEOTIDE SEQUENCE [LARGE SCALE GENOMIC DNA]</scope>
    <source>
        <strain evidence="2 3">DSM 20581</strain>
    </source>
</reference>
<dbReference type="Pfam" id="PF03235">
    <property type="entry name" value="GmrSD_N"/>
    <property type="match status" value="1"/>
</dbReference>
<evidence type="ECO:0000259" key="1">
    <source>
        <dbReference type="Pfam" id="PF03235"/>
    </source>
</evidence>
<protein>
    <recommendedName>
        <fullName evidence="1">GmrSD restriction endonucleases N-terminal domain-containing protein</fullName>
    </recommendedName>
</protein>
<name>A0A1I5UV53_9LACT</name>
<sequence>MLDQEVKEKAKEIFTDSYTMSIGEIASMYSEDELELQPEYQRFFRWSNSQKTKFIESILLGIPIPPIFVYQRKDGVWTVIDGLQRLSTIFQFMEILNIDSTSRHEVPALELHGTKFLPSLEGKKWENGDNAISKEIKLFFKRSRLDVKIIKYTSDVDSQYELFQRLNTGGSSLSEQEIRNSLMIMGNREFYAWFEELNNNINFQNCLPLSKKQTNEKDDMDYLLRYFIFTSLKITDITGKEDMSPYITEKMHELIKIDNFNYDEKKIVFEQVFSILSDTLGEDSFKKFDPDKSKFTGAVSMAFFEAIVPGLTNSIIEKPYEPSQNERKEKLKKLIENLSNTEEFLEKKNQSRPISRTKELVTYSEEYFSGL</sequence>
<evidence type="ECO:0000313" key="3">
    <source>
        <dbReference type="Proteomes" id="UP000199136"/>
    </source>
</evidence>
<dbReference type="RefSeq" id="WP_092479289.1">
    <property type="nucleotide sequence ID" value="NZ_FOXW01000001.1"/>
</dbReference>
<gene>
    <name evidence="2" type="ORF">SAMN04488506_0204</name>
</gene>
<dbReference type="OrthoDB" id="9770340at2"/>
<dbReference type="InterPro" id="IPR004919">
    <property type="entry name" value="GmrSD_N"/>
</dbReference>
<dbReference type="STRING" id="82801.SAMN04488506_0204"/>
<feature type="domain" description="GmrSD restriction endonucleases N-terminal" evidence="1">
    <location>
        <begin position="30"/>
        <end position="183"/>
    </location>
</feature>
<dbReference type="PANTHER" id="PTHR39639">
    <property type="entry name" value="CHROMOSOME 16, WHOLE GENOME SHOTGUN SEQUENCE"/>
    <property type="match status" value="1"/>
</dbReference>